<dbReference type="AlphaFoldDB" id="A0A4R6BUJ4"/>
<evidence type="ECO:0000313" key="2">
    <source>
        <dbReference type="Proteomes" id="UP000294802"/>
    </source>
</evidence>
<organism evidence="1 2">
    <name type="scientific">Macrococcus lamae</name>
    <dbReference type="NCBI Taxonomy" id="198484"/>
    <lineage>
        <taxon>Bacteria</taxon>
        <taxon>Bacillati</taxon>
        <taxon>Bacillota</taxon>
        <taxon>Bacilli</taxon>
        <taxon>Bacillales</taxon>
        <taxon>Staphylococcaceae</taxon>
        <taxon>Macrococcus</taxon>
    </lineage>
</organism>
<dbReference type="EMBL" id="SCWB01000007">
    <property type="protein sequence ID" value="TDM11972.1"/>
    <property type="molecule type" value="Genomic_DNA"/>
</dbReference>
<dbReference type="Gene3D" id="2.40.128.20">
    <property type="match status" value="1"/>
</dbReference>
<gene>
    <name evidence="1" type="ORF">ERX29_05105</name>
</gene>
<keyword evidence="2" id="KW-1185">Reference proteome</keyword>
<dbReference type="Proteomes" id="UP000294802">
    <property type="component" value="Unassembled WGS sequence"/>
</dbReference>
<protein>
    <submittedName>
        <fullName evidence="1">DUF1934 family protein</fullName>
    </submittedName>
</protein>
<evidence type="ECO:0000313" key="1">
    <source>
        <dbReference type="EMBL" id="TDM11972.1"/>
    </source>
</evidence>
<dbReference type="InterPro" id="IPR015231">
    <property type="entry name" value="DUF1934"/>
</dbReference>
<reference evidence="1 2" key="1">
    <citation type="submission" date="2019-01" db="EMBL/GenBank/DDBJ databases">
        <title>Draft genome sequences of the type strains of six Macrococcus species.</title>
        <authorList>
            <person name="Mazhar S."/>
            <person name="Altermann E."/>
            <person name="Hill C."/>
            <person name="Mcauliffe O."/>
        </authorList>
    </citation>
    <scope>NUCLEOTIDE SEQUENCE [LARGE SCALE GENOMIC DNA]</scope>
    <source>
        <strain evidence="1 2">CCM4815</strain>
    </source>
</reference>
<proteinExistence type="predicted"/>
<dbReference type="OrthoDB" id="2418612at2"/>
<dbReference type="SUPFAM" id="SSF50814">
    <property type="entry name" value="Lipocalins"/>
    <property type="match status" value="1"/>
</dbReference>
<dbReference type="RefSeq" id="WP_133443622.1">
    <property type="nucleotide sequence ID" value="NZ_SCWB01000007.1"/>
</dbReference>
<dbReference type="Pfam" id="PF09148">
    <property type="entry name" value="DUF1934"/>
    <property type="match status" value="1"/>
</dbReference>
<comment type="caution">
    <text evidence="1">The sequence shown here is derived from an EMBL/GenBank/DDBJ whole genome shotgun (WGS) entry which is preliminary data.</text>
</comment>
<sequence>MNVWVTTEQKVDQNNEVKTYRNEVEGTLKQRRVPYISYTEVLDAEQVEVRVKMDIEGIRITRHGAIRMDFLFVYGTTTQNVYTTPAGRSVMDVTTTKLDYKAWDSGGRLVIHYKLSEHGADLGQFKYQLDYKEITI</sequence>
<name>A0A4R6BUJ4_9STAP</name>
<dbReference type="InterPro" id="IPR012674">
    <property type="entry name" value="Calycin"/>
</dbReference>
<accession>A0A4R6BUJ4</accession>